<name>A0A564Y3C7_HYMDI</name>
<gene>
    <name evidence="2" type="ORF">WMSIL1_LOCUS2502</name>
</gene>
<organism evidence="2 3">
    <name type="scientific">Hymenolepis diminuta</name>
    <name type="common">Rat tapeworm</name>
    <dbReference type="NCBI Taxonomy" id="6216"/>
    <lineage>
        <taxon>Eukaryota</taxon>
        <taxon>Metazoa</taxon>
        <taxon>Spiralia</taxon>
        <taxon>Lophotrochozoa</taxon>
        <taxon>Platyhelminthes</taxon>
        <taxon>Cestoda</taxon>
        <taxon>Eucestoda</taxon>
        <taxon>Cyclophyllidea</taxon>
        <taxon>Hymenolepididae</taxon>
        <taxon>Hymenolepis</taxon>
    </lineage>
</organism>
<sequence length="80" mass="8697">MPSRGLTQVTHFEPQPSFPHKNIPRLSVTGSYVSRPSPLILSTPPSKSLSLSHTCFDPHCGCLGYIFVLSALGVLLRDCC</sequence>
<feature type="compositionally biased region" description="Polar residues" evidence="1">
    <location>
        <begin position="1"/>
        <end position="10"/>
    </location>
</feature>
<evidence type="ECO:0000256" key="1">
    <source>
        <dbReference type="SAM" id="MobiDB-lite"/>
    </source>
</evidence>
<proteinExistence type="predicted"/>
<evidence type="ECO:0000313" key="3">
    <source>
        <dbReference type="Proteomes" id="UP000321570"/>
    </source>
</evidence>
<dbReference type="AlphaFoldDB" id="A0A564Y3C7"/>
<reference evidence="2 3" key="1">
    <citation type="submission" date="2019-07" db="EMBL/GenBank/DDBJ databases">
        <authorList>
            <person name="Jastrzebski P J."/>
            <person name="Paukszto L."/>
            <person name="Jastrzebski P J."/>
        </authorList>
    </citation>
    <scope>NUCLEOTIDE SEQUENCE [LARGE SCALE GENOMIC DNA]</scope>
    <source>
        <strain evidence="2 3">WMS-il1</strain>
    </source>
</reference>
<accession>A0A564Y3C7</accession>
<evidence type="ECO:0000313" key="2">
    <source>
        <dbReference type="EMBL" id="VUZ41802.1"/>
    </source>
</evidence>
<protein>
    <submittedName>
        <fullName evidence="2">Uncharacterized protein</fullName>
    </submittedName>
</protein>
<dbReference type="EMBL" id="CABIJS010000066">
    <property type="protein sequence ID" value="VUZ41802.1"/>
    <property type="molecule type" value="Genomic_DNA"/>
</dbReference>
<feature type="region of interest" description="Disordered" evidence="1">
    <location>
        <begin position="1"/>
        <end position="21"/>
    </location>
</feature>
<dbReference type="Proteomes" id="UP000321570">
    <property type="component" value="Unassembled WGS sequence"/>
</dbReference>
<keyword evidence="3" id="KW-1185">Reference proteome</keyword>